<dbReference type="EMBL" id="JBHSMH010000042">
    <property type="protein sequence ID" value="MFC5469879.1"/>
    <property type="molecule type" value="Genomic_DNA"/>
</dbReference>
<keyword evidence="5" id="KW-0464">Manganese</keyword>
<dbReference type="Gene3D" id="3.90.110.10">
    <property type="entry name" value="Lactate dehydrogenase/glycoside hydrolase, family 4, C-terminal"/>
    <property type="match status" value="1"/>
</dbReference>
<dbReference type="CDD" id="cd05296">
    <property type="entry name" value="GH4_P_beta_glucosidase"/>
    <property type="match status" value="1"/>
</dbReference>
<dbReference type="GO" id="GO:0008706">
    <property type="term" value="F:6-phospho-beta-glucosidase activity"/>
    <property type="evidence" value="ECO:0007669"/>
    <property type="project" value="UniProtKB-EC"/>
</dbReference>
<gene>
    <name evidence="9" type="ORF">ACFPPD_14185</name>
</gene>
<evidence type="ECO:0000256" key="6">
    <source>
        <dbReference type="ARBA" id="ARBA00023295"/>
    </source>
</evidence>
<evidence type="ECO:0000256" key="7">
    <source>
        <dbReference type="RuleBase" id="RU361152"/>
    </source>
</evidence>
<sequence>MNGGLKIAVVGGGSSYTPEIVEGFINRYEELPVRELWLVDIEAGKEKLEIVGQLAKRMIERSRLPIRLHLTLDRRAALEGADFVTTQLRVGQLEARGWDERIPLAYGVIGQETTGPGGMMKAFRTIPVLLDICRDLEELSPNAWLLNFTNPAGMVTEAINKYAKIRTIGLCNAPIGFRKKMSKRFGRPVREILPEFVGINHLHWITSVYVGGEDRLPELLREAEGNGSSSPANIPALDWDPAFLQALGAIPSSYLRYYYMKDRMLRDQFEALEEKGTRADEVLRVEKELFGIYRNPGLSSKPPQLELRGGAYYSEAAVDLIHSIHNDVRDIQTVNVRNGRTIEFLEPDAVIETNCVITAQGPIPLPPSRVPAAAKGLLHAVKTYESLAVNAAAQGDESAALLAICAHPLVPSVETGRNLLKALMERNRNFLPQFGPAPSSRPSDGR</sequence>
<comment type="cofactor">
    <cofactor evidence="7">
        <name>NAD(+)</name>
        <dbReference type="ChEBI" id="CHEBI:57540"/>
    </cofactor>
    <text evidence="7">Binds 1 NAD(+) per subunit.</text>
</comment>
<feature type="domain" description="Glycosyl hydrolase family 4 C-terminal" evidence="8">
    <location>
        <begin position="196"/>
        <end position="410"/>
    </location>
</feature>
<evidence type="ECO:0000256" key="3">
    <source>
        <dbReference type="ARBA" id="ARBA00022801"/>
    </source>
</evidence>
<protein>
    <submittedName>
        <fullName evidence="9">6-phospho-beta-glucosidase</fullName>
        <ecNumber evidence="9">3.2.1.86</ecNumber>
    </submittedName>
</protein>
<dbReference type="SUPFAM" id="SSF56327">
    <property type="entry name" value="LDH C-terminal domain-like"/>
    <property type="match status" value="1"/>
</dbReference>
<evidence type="ECO:0000259" key="8">
    <source>
        <dbReference type="Pfam" id="PF11975"/>
    </source>
</evidence>
<dbReference type="PANTHER" id="PTHR32092:SF5">
    <property type="entry name" value="6-PHOSPHO-BETA-GLUCOSIDASE"/>
    <property type="match status" value="1"/>
</dbReference>
<organism evidence="9 10">
    <name type="scientific">Cohnella suwonensis</name>
    <dbReference type="NCBI Taxonomy" id="696072"/>
    <lineage>
        <taxon>Bacteria</taxon>
        <taxon>Bacillati</taxon>
        <taxon>Bacillota</taxon>
        <taxon>Bacilli</taxon>
        <taxon>Bacillales</taxon>
        <taxon>Paenibacillaceae</taxon>
        <taxon>Cohnella</taxon>
    </lineage>
</organism>
<dbReference type="PRINTS" id="PR00732">
    <property type="entry name" value="GLHYDRLASE4"/>
</dbReference>
<keyword evidence="4 7" id="KW-0520">NAD</keyword>
<dbReference type="PROSITE" id="PS01324">
    <property type="entry name" value="GLYCOSYL_HYDROL_F4"/>
    <property type="match status" value="1"/>
</dbReference>
<dbReference type="Pfam" id="PF11975">
    <property type="entry name" value="Glyco_hydro_4C"/>
    <property type="match status" value="1"/>
</dbReference>
<dbReference type="Gene3D" id="3.40.50.720">
    <property type="entry name" value="NAD(P)-binding Rossmann-like Domain"/>
    <property type="match status" value="1"/>
</dbReference>
<dbReference type="InterPro" id="IPR022616">
    <property type="entry name" value="Glyco_hydro_4_C"/>
</dbReference>
<keyword evidence="3 7" id="KW-0378">Hydrolase</keyword>
<evidence type="ECO:0000256" key="5">
    <source>
        <dbReference type="ARBA" id="ARBA00023211"/>
    </source>
</evidence>
<dbReference type="SUPFAM" id="SSF51735">
    <property type="entry name" value="NAD(P)-binding Rossmann-fold domains"/>
    <property type="match status" value="1"/>
</dbReference>
<dbReference type="PANTHER" id="PTHR32092">
    <property type="entry name" value="6-PHOSPHO-BETA-GLUCOSIDASE-RELATED"/>
    <property type="match status" value="1"/>
</dbReference>
<proteinExistence type="inferred from homology"/>
<dbReference type="RefSeq" id="WP_209751053.1">
    <property type="nucleotide sequence ID" value="NZ_JBHSMH010000042.1"/>
</dbReference>
<comment type="caution">
    <text evidence="9">The sequence shown here is derived from an EMBL/GenBank/DDBJ whole genome shotgun (WGS) entry which is preliminary data.</text>
</comment>
<evidence type="ECO:0000256" key="1">
    <source>
        <dbReference type="ARBA" id="ARBA00010141"/>
    </source>
</evidence>
<dbReference type="InterPro" id="IPR001088">
    <property type="entry name" value="Glyco_hydro_4"/>
</dbReference>
<dbReference type="Pfam" id="PF02056">
    <property type="entry name" value="Glyco_hydro_4"/>
    <property type="match status" value="1"/>
</dbReference>
<accession>A0ABW0LVP0</accession>
<evidence type="ECO:0000256" key="2">
    <source>
        <dbReference type="ARBA" id="ARBA00022723"/>
    </source>
</evidence>
<keyword evidence="6 7" id="KW-0326">Glycosidase</keyword>
<evidence type="ECO:0000313" key="10">
    <source>
        <dbReference type="Proteomes" id="UP001596105"/>
    </source>
</evidence>
<comment type="similarity">
    <text evidence="1 7">Belongs to the glycosyl hydrolase 4 family.</text>
</comment>
<dbReference type="InterPro" id="IPR015955">
    <property type="entry name" value="Lactate_DH/Glyco_Ohase_4_C"/>
</dbReference>
<evidence type="ECO:0000256" key="4">
    <source>
        <dbReference type="ARBA" id="ARBA00023027"/>
    </source>
</evidence>
<keyword evidence="10" id="KW-1185">Reference proteome</keyword>
<dbReference type="Proteomes" id="UP001596105">
    <property type="component" value="Unassembled WGS sequence"/>
</dbReference>
<name>A0ABW0LVP0_9BACL</name>
<dbReference type="InterPro" id="IPR036291">
    <property type="entry name" value="NAD(P)-bd_dom_sf"/>
</dbReference>
<dbReference type="InterPro" id="IPR019802">
    <property type="entry name" value="GlycHydrolase_4_CS"/>
</dbReference>
<reference evidence="10" key="1">
    <citation type="journal article" date="2019" name="Int. J. Syst. Evol. Microbiol.">
        <title>The Global Catalogue of Microorganisms (GCM) 10K type strain sequencing project: providing services to taxonomists for standard genome sequencing and annotation.</title>
        <authorList>
            <consortium name="The Broad Institute Genomics Platform"/>
            <consortium name="The Broad Institute Genome Sequencing Center for Infectious Disease"/>
            <person name="Wu L."/>
            <person name="Ma J."/>
        </authorList>
    </citation>
    <scope>NUCLEOTIDE SEQUENCE [LARGE SCALE GENOMIC DNA]</scope>
    <source>
        <strain evidence="10">CCUG 57113</strain>
    </source>
</reference>
<dbReference type="EC" id="3.2.1.86" evidence="9"/>
<keyword evidence="2" id="KW-0479">Metal-binding</keyword>
<evidence type="ECO:0000313" key="9">
    <source>
        <dbReference type="EMBL" id="MFC5469879.1"/>
    </source>
</evidence>